<dbReference type="EnsemblPlants" id="Pp3c19_6229V3.1">
    <property type="protein sequence ID" value="Pp3c19_6229V3.1"/>
    <property type="gene ID" value="Pp3c19_6229"/>
</dbReference>
<evidence type="ECO:0000313" key="2">
    <source>
        <dbReference type="EMBL" id="PNR33954.1"/>
    </source>
</evidence>
<reference evidence="2 4" key="1">
    <citation type="journal article" date="2008" name="Science">
        <title>The Physcomitrella genome reveals evolutionary insights into the conquest of land by plants.</title>
        <authorList>
            <person name="Rensing S."/>
            <person name="Lang D."/>
            <person name="Zimmer A."/>
            <person name="Terry A."/>
            <person name="Salamov A."/>
            <person name="Shapiro H."/>
            <person name="Nishiyama T."/>
            <person name="Perroud P.-F."/>
            <person name="Lindquist E."/>
            <person name="Kamisugi Y."/>
            <person name="Tanahashi T."/>
            <person name="Sakakibara K."/>
            <person name="Fujita T."/>
            <person name="Oishi K."/>
            <person name="Shin-I T."/>
            <person name="Kuroki Y."/>
            <person name="Toyoda A."/>
            <person name="Suzuki Y."/>
            <person name="Hashimoto A."/>
            <person name="Yamaguchi K."/>
            <person name="Sugano A."/>
            <person name="Kohara Y."/>
            <person name="Fujiyama A."/>
            <person name="Anterola A."/>
            <person name="Aoki S."/>
            <person name="Ashton N."/>
            <person name="Barbazuk W.B."/>
            <person name="Barker E."/>
            <person name="Bennetzen J."/>
            <person name="Bezanilla M."/>
            <person name="Blankenship R."/>
            <person name="Cho S.H."/>
            <person name="Dutcher S."/>
            <person name="Estelle M."/>
            <person name="Fawcett J.A."/>
            <person name="Gundlach H."/>
            <person name="Hanada K."/>
            <person name="Heyl A."/>
            <person name="Hicks K.A."/>
            <person name="Hugh J."/>
            <person name="Lohr M."/>
            <person name="Mayer K."/>
            <person name="Melkozernov A."/>
            <person name="Murata T."/>
            <person name="Nelson D."/>
            <person name="Pils B."/>
            <person name="Prigge M."/>
            <person name="Reiss B."/>
            <person name="Renner T."/>
            <person name="Rombauts S."/>
            <person name="Rushton P."/>
            <person name="Sanderfoot A."/>
            <person name="Schween G."/>
            <person name="Shiu S.-H."/>
            <person name="Stueber K."/>
            <person name="Theodoulou F.L."/>
            <person name="Tu H."/>
            <person name="Van de Peer Y."/>
            <person name="Verrier P.J."/>
            <person name="Waters E."/>
            <person name="Wood A."/>
            <person name="Yang L."/>
            <person name="Cove D."/>
            <person name="Cuming A."/>
            <person name="Hasebe M."/>
            <person name="Lucas S."/>
            <person name="Mishler D.B."/>
            <person name="Reski R."/>
            <person name="Grigoriev I."/>
            <person name="Quatrano R.S."/>
            <person name="Boore J.L."/>
        </authorList>
    </citation>
    <scope>NUCLEOTIDE SEQUENCE [LARGE SCALE GENOMIC DNA]</scope>
    <source>
        <strain evidence="3 4">cv. Gransden 2004</strain>
    </source>
</reference>
<evidence type="ECO:0000313" key="3">
    <source>
        <dbReference type="EnsemblPlants" id="Pp3c19_6229V3.1"/>
    </source>
</evidence>
<dbReference type="EMBL" id="ABEU02000019">
    <property type="protein sequence ID" value="PNR33954.1"/>
    <property type="molecule type" value="Genomic_DNA"/>
</dbReference>
<accession>A9TS60</accession>
<proteinExistence type="predicted"/>
<organism evidence="2">
    <name type="scientific">Physcomitrium patens</name>
    <name type="common">Spreading-leaved earth moss</name>
    <name type="synonym">Physcomitrella patens</name>
    <dbReference type="NCBI Taxonomy" id="3218"/>
    <lineage>
        <taxon>Eukaryota</taxon>
        <taxon>Viridiplantae</taxon>
        <taxon>Streptophyta</taxon>
        <taxon>Embryophyta</taxon>
        <taxon>Bryophyta</taxon>
        <taxon>Bryophytina</taxon>
        <taxon>Bryopsida</taxon>
        <taxon>Funariidae</taxon>
        <taxon>Funariales</taxon>
        <taxon>Funariaceae</taxon>
        <taxon>Physcomitrium</taxon>
    </lineage>
</organism>
<dbReference type="Proteomes" id="UP000006727">
    <property type="component" value="Chromosome 19"/>
</dbReference>
<feature type="chain" id="PRO_5014297996" description="SH3 domain-containing protein" evidence="1">
    <location>
        <begin position="35"/>
        <end position="120"/>
    </location>
</feature>
<reference evidence="2 4" key="2">
    <citation type="journal article" date="2018" name="Plant J.">
        <title>The Physcomitrella patens chromosome-scale assembly reveals moss genome structure and evolution.</title>
        <authorList>
            <person name="Lang D."/>
            <person name="Ullrich K.K."/>
            <person name="Murat F."/>
            <person name="Fuchs J."/>
            <person name="Jenkins J."/>
            <person name="Haas F.B."/>
            <person name="Piednoel M."/>
            <person name="Gundlach H."/>
            <person name="Van Bel M."/>
            <person name="Meyberg R."/>
            <person name="Vives C."/>
            <person name="Morata J."/>
            <person name="Symeonidi A."/>
            <person name="Hiss M."/>
            <person name="Muchero W."/>
            <person name="Kamisugi Y."/>
            <person name="Saleh O."/>
            <person name="Blanc G."/>
            <person name="Decker E.L."/>
            <person name="van Gessel N."/>
            <person name="Grimwood J."/>
            <person name="Hayes R.D."/>
            <person name="Graham S.W."/>
            <person name="Gunter L.E."/>
            <person name="McDaniel S.F."/>
            <person name="Hoernstein S.N.W."/>
            <person name="Larsson A."/>
            <person name="Li F.W."/>
            <person name="Perroud P.F."/>
            <person name="Phillips J."/>
            <person name="Ranjan P."/>
            <person name="Rokshar D.S."/>
            <person name="Rothfels C.J."/>
            <person name="Schneider L."/>
            <person name="Shu S."/>
            <person name="Stevenson D.W."/>
            <person name="Thummler F."/>
            <person name="Tillich M."/>
            <person name="Villarreal Aguilar J.C."/>
            <person name="Widiez T."/>
            <person name="Wong G.K."/>
            <person name="Wymore A."/>
            <person name="Zhang Y."/>
            <person name="Zimmer A.D."/>
            <person name="Quatrano R.S."/>
            <person name="Mayer K.F.X."/>
            <person name="Goodstein D."/>
            <person name="Casacuberta J.M."/>
            <person name="Vandepoele K."/>
            <person name="Reski R."/>
            <person name="Cuming A.C."/>
            <person name="Tuskan G.A."/>
            <person name="Maumus F."/>
            <person name="Salse J."/>
            <person name="Schmutz J."/>
            <person name="Rensing S.A."/>
        </authorList>
    </citation>
    <scope>NUCLEOTIDE SEQUENCE [LARGE SCALE GENOMIC DNA]</scope>
    <source>
        <strain evidence="3 4">cv. Gransden 2004</strain>
    </source>
</reference>
<keyword evidence="1" id="KW-0732">Signal</keyword>
<name>A9TS60_PHYPA</name>
<dbReference type="OrthoDB" id="2251794at2759"/>
<feature type="signal peptide" evidence="1">
    <location>
        <begin position="1"/>
        <end position="34"/>
    </location>
</feature>
<dbReference type="AlphaFoldDB" id="A9TS60"/>
<keyword evidence="4" id="KW-1185">Reference proteome</keyword>
<gene>
    <name evidence="3" type="primary">LOC112295922</name>
    <name evidence="2" type="ORF">PHYPA_023770</name>
</gene>
<protein>
    <recommendedName>
        <fullName evidence="5">SH3 domain-containing protein</fullName>
    </recommendedName>
</protein>
<dbReference type="Gramene" id="Pp3c19_6229V3.1">
    <property type="protein sequence ID" value="Pp3c19_6229V3.1"/>
    <property type="gene ID" value="Pp3c19_6229"/>
</dbReference>
<evidence type="ECO:0000256" key="1">
    <source>
        <dbReference type="SAM" id="SignalP"/>
    </source>
</evidence>
<sequence length="120" mass="12688">MTSLHQARSPRFAALIILILALGALSFFAAPADACACTSGRMKSSAPCWYGGPGSGSHVTVPPGGIYSIGCQAVGRSVGGNNYWNRIHYNGQWCYINDYYMTTGCPTKCSNLGCCNGYSC</sequence>
<evidence type="ECO:0008006" key="5">
    <source>
        <dbReference type="Google" id="ProtNLM"/>
    </source>
</evidence>
<reference evidence="3" key="3">
    <citation type="submission" date="2020-12" db="UniProtKB">
        <authorList>
            <consortium name="EnsemblPlants"/>
        </authorList>
    </citation>
    <scope>IDENTIFICATION</scope>
</reference>
<dbReference type="GeneID" id="112295922"/>
<dbReference type="RefSeq" id="XP_024403739.1">
    <property type="nucleotide sequence ID" value="XM_024547971.2"/>
</dbReference>
<dbReference type="HOGENOM" id="CLU_1206532_0_0_1"/>
<evidence type="ECO:0000313" key="4">
    <source>
        <dbReference type="Proteomes" id="UP000006727"/>
    </source>
</evidence>